<sequence length="322" mass="34158">MQRKHFLTTLAGLALATTLPLAHAQDTKPLEWVVGYAAGGGSDIVARTIAESMSATLGRPIVINNKPGAGTNIAAEYSARNKDYGNLIFSADFATLAANPFLFSKLSYNAEKDFQPVGLLVRFPMFLVVSNNVPAKNLKEFMAWAKGMPDGVNWASAGPGSPHHLVGELFHEQSGLKLTHVPYRGAAPAIQDVIGGQVPAMWIDSATVYPFLNTGKVKAIGVASPQRVGTMPEVATISEQGLQGFEGFAWQGIVTPTGTPADVAANFSKALQTALADTRTKARLQALGVEPMPGTAAQMGSFARAEREKWGRVITKVGVKLD</sequence>
<dbReference type="AlphaFoldDB" id="A0A235EK46"/>
<dbReference type="Proteomes" id="UP000215441">
    <property type="component" value="Unassembled WGS sequence"/>
</dbReference>
<keyword evidence="4" id="KW-1185">Reference proteome</keyword>
<dbReference type="PANTHER" id="PTHR42928:SF5">
    <property type="entry name" value="BLR1237 PROTEIN"/>
    <property type="match status" value="1"/>
</dbReference>
<feature type="chain" id="PRO_5011217132" evidence="2">
    <location>
        <begin position="25"/>
        <end position="322"/>
    </location>
</feature>
<protein>
    <submittedName>
        <fullName evidence="3">ABC transporter substrate-binding protein</fullName>
    </submittedName>
</protein>
<dbReference type="EMBL" id="NOIG01000009">
    <property type="protein sequence ID" value="OYD49412.1"/>
    <property type="molecule type" value="Genomic_DNA"/>
</dbReference>
<evidence type="ECO:0000256" key="2">
    <source>
        <dbReference type="SAM" id="SignalP"/>
    </source>
</evidence>
<dbReference type="InterPro" id="IPR005064">
    <property type="entry name" value="BUG"/>
</dbReference>
<comment type="similarity">
    <text evidence="1">Belongs to the UPF0065 (bug) family.</text>
</comment>
<evidence type="ECO:0000313" key="4">
    <source>
        <dbReference type="Proteomes" id="UP000215441"/>
    </source>
</evidence>
<evidence type="ECO:0000256" key="1">
    <source>
        <dbReference type="ARBA" id="ARBA00006987"/>
    </source>
</evidence>
<dbReference type="Pfam" id="PF03401">
    <property type="entry name" value="TctC"/>
    <property type="match status" value="1"/>
</dbReference>
<dbReference type="OrthoDB" id="8678477at2"/>
<dbReference type="Gene3D" id="3.40.190.150">
    <property type="entry name" value="Bordetella uptake gene, domain 1"/>
    <property type="match status" value="1"/>
</dbReference>
<dbReference type="Gene3D" id="3.40.190.10">
    <property type="entry name" value="Periplasmic binding protein-like II"/>
    <property type="match status" value="1"/>
</dbReference>
<keyword evidence="2" id="KW-0732">Signal</keyword>
<evidence type="ECO:0000313" key="3">
    <source>
        <dbReference type="EMBL" id="OYD49412.1"/>
    </source>
</evidence>
<dbReference type="SUPFAM" id="SSF53850">
    <property type="entry name" value="Periplasmic binding protein-like II"/>
    <property type="match status" value="1"/>
</dbReference>
<dbReference type="InterPro" id="IPR042100">
    <property type="entry name" value="Bug_dom1"/>
</dbReference>
<reference evidence="3 4" key="1">
    <citation type="submission" date="2017-07" db="EMBL/GenBank/DDBJ databases">
        <title>Acidovorax KNDSW TSA 6 genome sequence and assembly.</title>
        <authorList>
            <person name="Mayilraj S."/>
        </authorList>
    </citation>
    <scope>NUCLEOTIDE SEQUENCE [LARGE SCALE GENOMIC DNA]</scope>
    <source>
        <strain evidence="3 4">KNDSW-TSA6</strain>
    </source>
</reference>
<dbReference type="PIRSF" id="PIRSF017082">
    <property type="entry name" value="YflP"/>
    <property type="match status" value="1"/>
</dbReference>
<gene>
    <name evidence="3" type="ORF">CBY09_14415</name>
</gene>
<dbReference type="CDD" id="cd13578">
    <property type="entry name" value="PBP2_Bug27"/>
    <property type="match status" value="1"/>
</dbReference>
<organism evidence="3 4">
    <name type="scientific">Acidovorax kalamii</name>
    <dbReference type="NCBI Taxonomy" id="2004485"/>
    <lineage>
        <taxon>Bacteria</taxon>
        <taxon>Pseudomonadati</taxon>
        <taxon>Pseudomonadota</taxon>
        <taxon>Betaproteobacteria</taxon>
        <taxon>Burkholderiales</taxon>
        <taxon>Comamonadaceae</taxon>
        <taxon>Acidovorax</taxon>
    </lineage>
</organism>
<dbReference type="PANTHER" id="PTHR42928">
    <property type="entry name" value="TRICARBOXYLATE-BINDING PROTEIN"/>
    <property type="match status" value="1"/>
</dbReference>
<comment type="caution">
    <text evidence="3">The sequence shown here is derived from an EMBL/GenBank/DDBJ whole genome shotgun (WGS) entry which is preliminary data.</text>
</comment>
<name>A0A235EK46_9BURK</name>
<dbReference type="RefSeq" id="WP_094290305.1">
    <property type="nucleotide sequence ID" value="NZ_NOIG01000009.1"/>
</dbReference>
<proteinExistence type="inferred from homology"/>
<accession>A0A235EK46</accession>
<feature type="signal peptide" evidence="2">
    <location>
        <begin position="1"/>
        <end position="24"/>
    </location>
</feature>